<dbReference type="Proteomes" id="UP001056937">
    <property type="component" value="Chromosome 1"/>
</dbReference>
<evidence type="ECO:0000313" key="2">
    <source>
        <dbReference type="EMBL" id="USI72527.1"/>
    </source>
</evidence>
<dbReference type="PANTHER" id="PTHR30469:SF15">
    <property type="entry name" value="HLYD FAMILY OF SECRETION PROTEINS"/>
    <property type="match status" value="1"/>
</dbReference>
<proteinExistence type="inferred from homology"/>
<dbReference type="PANTHER" id="PTHR30469">
    <property type="entry name" value="MULTIDRUG RESISTANCE PROTEIN MDTA"/>
    <property type="match status" value="1"/>
</dbReference>
<reference evidence="2" key="1">
    <citation type="journal article" date="2022" name="Toxins">
        <title>Genomic Analysis of Sphingopyxis sp. USTB-05 for Biodegrading Cyanobacterial Hepatotoxins.</title>
        <authorList>
            <person name="Liu C."/>
            <person name="Xu Q."/>
            <person name="Zhao Z."/>
            <person name="Zhang H."/>
            <person name="Liu X."/>
            <person name="Yin C."/>
            <person name="Liu Y."/>
            <person name="Yan H."/>
        </authorList>
    </citation>
    <scope>NUCLEOTIDE SEQUENCE</scope>
    <source>
        <strain evidence="2">NBD5</strain>
    </source>
</reference>
<protein>
    <submittedName>
        <fullName evidence="2">Efflux RND transporter periplasmic adaptor subunit</fullName>
    </submittedName>
</protein>
<evidence type="ECO:0000313" key="3">
    <source>
        <dbReference type="Proteomes" id="UP001056937"/>
    </source>
</evidence>
<accession>A0ABY4X6L4</accession>
<sequence length="340" mass="34219">MRRGAGLALLVLAAGCGGPEAEQSGGGSVAITTATARQGHMTRWISGYGSAVAASNGTATLSVAQPGQVTAMLVTPGAAVRAGEPILTFAIAPSALAGFEAASTTLAVAIHQRDTTRALLAQQLATRDQLTQAEKAVVDAQAALAAQRREGAANAVQTLRAPFDGVVATIPVAVGDRTQAGVALATIAKRGALIATVGVDPAERARLHPGSAARVARLNGGGTLPGTVRRIDAQLNPTTHLVDVDVGFPTGALLSGEAVRVDLAAGESSGWLVPHDSVVTGDQGDRVFQISNGKAKAVPITVIRSGDHVDVVSGAIDGRRPVVVTGAFQLEDGGAVRTAR</sequence>
<dbReference type="Gene3D" id="2.40.50.100">
    <property type="match status" value="1"/>
</dbReference>
<evidence type="ECO:0000256" key="1">
    <source>
        <dbReference type="ARBA" id="ARBA00009477"/>
    </source>
</evidence>
<name>A0ABY4X6L4_9SPHN</name>
<dbReference type="PROSITE" id="PS51257">
    <property type="entry name" value="PROKAR_LIPOPROTEIN"/>
    <property type="match status" value="1"/>
</dbReference>
<organism evidence="2 3">
    <name type="scientific">Sphingomonas morindae</name>
    <dbReference type="NCBI Taxonomy" id="1541170"/>
    <lineage>
        <taxon>Bacteria</taxon>
        <taxon>Pseudomonadati</taxon>
        <taxon>Pseudomonadota</taxon>
        <taxon>Alphaproteobacteria</taxon>
        <taxon>Sphingomonadales</taxon>
        <taxon>Sphingomonadaceae</taxon>
        <taxon>Sphingomonas</taxon>
    </lineage>
</organism>
<dbReference type="Gene3D" id="1.10.287.470">
    <property type="entry name" value="Helix hairpin bin"/>
    <property type="match status" value="1"/>
</dbReference>
<gene>
    <name evidence="2" type="ORF">LHA26_14735</name>
</gene>
<dbReference type="SUPFAM" id="SSF111369">
    <property type="entry name" value="HlyD-like secretion proteins"/>
    <property type="match status" value="1"/>
</dbReference>
<dbReference type="Gene3D" id="2.40.30.170">
    <property type="match status" value="1"/>
</dbReference>
<dbReference type="InterPro" id="IPR006143">
    <property type="entry name" value="RND_pump_MFP"/>
</dbReference>
<dbReference type="Gene3D" id="2.40.420.20">
    <property type="match status" value="1"/>
</dbReference>
<keyword evidence="3" id="KW-1185">Reference proteome</keyword>
<comment type="similarity">
    <text evidence="1">Belongs to the membrane fusion protein (MFP) (TC 8.A.1) family.</text>
</comment>
<dbReference type="NCBIfam" id="TIGR01730">
    <property type="entry name" value="RND_mfp"/>
    <property type="match status" value="1"/>
</dbReference>
<dbReference type="EMBL" id="CP084930">
    <property type="protein sequence ID" value="USI72527.1"/>
    <property type="molecule type" value="Genomic_DNA"/>
</dbReference>